<comment type="caution">
    <text evidence="2">The sequence shown here is derived from an EMBL/GenBank/DDBJ whole genome shotgun (WGS) entry which is preliminary data.</text>
</comment>
<name>A0A158KDC4_9BURK</name>
<evidence type="ECO:0000259" key="1">
    <source>
        <dbReference type="Pfam" id="PF06114"/>
    </source>
</evidence>
<dbReference type="Pfam" id="PF06114">
    <property type="entry name" value="Peptidase_M78"/>
    <property type="match status" value="1"/>
</dbReference>
<feature type="domain" description="IrrE N-terminal-like" evidence="1">
    <location>
        <begin position="39"/>
        <end position="150"/>
    </location>
</feature>
<evidence type="ECO:0000313" key="2">
    <source>
        <dbReference type="EMBL" id="SAL78441.1"/>
    </source>
</evidence>
<dbReference type="PANTHER" id="PTHR43236">
    <property type="entry name" value="ANTITOXIN HIGA1"/>
    <property type="match status" value="1"/>
</dbReference>
<dbReference type="EMBL" id="FCOM02000029">
    <property type="protein sequence ID" value="SAL78441.1"/>
    <property type="molecule type" value="Genomic_DNA"/>
</dbReference>
<evidence type="ECO:0000313" key="3">
    <source>
        <dbReference type="Proteomes" id="UP000055019"/>
    </source>
</evidence>
<dbReference type="InterPro" id="IPR010359">
    <property type="entry name" value="IrrE_HExxH"/>
</dbReference>
<keyword evidence="3" id="KW-1185">Reference proteome</keyword>
<gene>
    <name evidence="2" type="ORF">AWB74_05349</name>
</gene>
<dbReference type="InterPro" id="IPR052345">
    <property type="entry name" value="Rad_response_metalloprotease"/>
</dbReference>
<protein>
    <recommendedName>
        <fullName evidence="1">IrrE N-terminal-like domain-containing protein</fullName>
    </recommendedName>
</protein>
<dbReference type="Gene3D" id="1.10.10.2910">
    <property type="match status" value="1"/>
</dbReference>
<dbReference type="AlphaFoldDB" id="A0A158KDC4"/>
<reference evidence="2" key="1">
    <citation type="submission" date="2016-01" db="EMBL/GenBank/DDBJ databases">
        <authorList>
            <person name="Peeters C."/>
        </authorList>
    </citation>
    <scope>NUCLEOTIDE SEQUENCE [LARGE SCALE GENOMIC DNA]</scope>
    <source>
        <strain evidence="2">LMG 29317</strain>
    </source>
</reference>
<accession>A0A158KDC4</accession>
<dbReference type="Proteomes" id="UP000055019">
    <property type="component" value="Unassembled WGS sequence"/>
</dbReference>
<proteinExistence type="predicted"/>
<sequence length="156" mass="18257">MPRMAARYMLSEHWDGKLPVDPFAIARSAGVTVEHDAEMEPKELGRFEFVDGKPHIYTNPNEPVSRLRYVVAHELGHFALEHGKRFVDTALQFWPVHYDRAEHQANQFALELLVPDFALNIMISKRNIMNFVRLTEIFAVSDLVMKHRLKKLKWIY</sequence>
<organism evidence="2 3">
    <name type="scientific">Caballeronia arvi</name>
    <dbReference type="NCBI Taxonomy" id="1777135"/>
    <lineage>
        <taxon>Bacteria</taxon>
        <taxon>Pseudomonadati</taxon>
        <taxon>Pseudomonadota</taxon>
        <taxon>Betaproteobacteria</taxon>
        <taxon>Burkholderiales</taxon>
        <taxon>Burkholderiaceae</taxon>
        <taxon>Caballeronia</taxon>
    </lineage>
</organism>
<dbReference type="PANTHER" id="PTHR43236:SF1">
    <property type="entry name" value="BLL7220 PROTEIN"/>
    <property type="match status" value="1"/>
</dbReference>